<evidence type="ECO:0000313" key="1">
    <source>
        <dbReference type="EMBL" id="KGN61128.1"/>
    </source>
</evidence>
<organism evidence="1 2">
    <name type="scientific">Cucumis sativus</name>
    <name type="common">Cucumber</name>
    <dbReference type="NCBI Taxonomy" id="3659"/>
    <lineage>
        <taxon>Eukaryota</taxon>
        <taxon>Viridiplantae</taxon>
        <taxon>Streptophyta</taxon>
        <taxon>Embryophyta</taxon>
        <taxon>Tracheophyta</taxon>
        <taxon>Spermatophyta</taxon>
        <taxon>Magnoliopsida</taxon>
        <taxon>eudicotyledons</taxon>
        <taxon>Gunneridae</taxon>
        <taxon>Pentapetalae</taxon>
        <taxon>rosids</taxon>
        <taxon>fabids</taxon>
        <taxon>Cucurbitales</taxon>
        <taxon>Cucurbitaceae</taxon>
        <taxon>Benincaseae</taxon>
        <taxon>Cucumis</taxon>
    </lineage>
</organism>
<reference evidence="1 2" key="4">
    <citation type="journal article" date="2011" name="BMC Genomics">
        <title>RNA-Seq improves annotation of protein-coding genes in the cucumber genome.</title>
        <authorList>
            <person name="Li Z."/>
            <person name="Zhang Z."/>
            <person name="Yan P."/>
            <person name="Huang S."/>
            <person name="Fei Z."/>
            <person name="Lin K."/>
        </authorList>
    </citation>
    <scope>NUCLEOTIDE SEQUENCE [LARGE SCALE GENOMIC DNA]</scope>
    <source>
        <strain evidence="2">cv. 9930</strain>
    </source>
</reference>
<dbReference type="Gramene" id="KGN61128">
    <property type="protein sequence ID" value="KGN61128"/>
    <property type="gene ID" value="Csa_2G058610"/>
</dbReference>
<reference evidence="1 2" key="2">
    <citation type="journal article" date="2009" name="PLoS ONE">
        <title>An integrated genetic and cytogenetic map of the cucumber genome.</title>
        <authorList>
            <person name="Ren Y."/>
            <person name="Zhang Z."/>
            <person name="Liu J."/>
            <person name="Staub J.E."/>
            <person name="Han Y."/>
            <person name="Cheng Z."/>
            <person name="Li X."/>
            <person name="Lu J."/>
            <person name="Miao H."/>
            <person name="Kang H."/>
            <person name="Xie B."/>
            <person name="Gu X."/>
            <person name="Wang X."/>
            <person name="Du Y."/>
            <person name="Jin W."/>
            <person name="Huang S."/>
        </authorList>
    </citation>
    <scope>NUCLEOTIDE SEQUENCE [LARGE SCALE GENOMIC DNA]</scope>
    <source>
        <strain evidence="2">cv. 9930</strain>
    </source>
</reference>
<reference evidence="1 2" key="3">
    <citation type="journal article" date="2010" name="BMC Genomics">
        <title>Transcriptome sequencing and comparative analysis of cucumber flowers with different sex types.</title>
        <authorList>
            <person name="Guo S."/>
            <person name="Zheng Y."/>
            <person name="Joung J.G."/>
            <person name="Liu S."/>
            <person name="Zhang Z."/>
            <person name="Crasta O.R."/>
            <person name="Sobral B.W."/>
            <person name="Xu Y."/>
            <person name="Huang S."/>
            <person name="Fei Z."/>
        </authorList>
    </citation>
    <scope>NUCLEOTIDE SEQUENCE [LARGE SCALE GENOMIC DNA]</scope>
    <source>
        <strain evidence="2">cv. 9930</strain>
    </source>
</reference>
<proteinExistence type="predicted"/>
<sequence length="86" mass="9849">MDKFQPLSGYLLLDFLFPTLLHYSLTLQGVSLFDVDQQHGASFYVIPTEFIDEVLVLVLGNCICQYQNYQRGFLLQLLCCLLIQLG</sequence>
<protein>
    <submittedName>
        <fullName evidence="1">Uncharacterized protein</fullName>
    </submittedName>
</protein>
<dbReference type="AlphaFoldDB" id="A0A0A0LH90"/>
<reference evidence="1 2" key="1">
    <citation type="journal article" date="2009" name="Nat. Genet.">
        <title>The genome of the cucumber, Cucumis sativus L.</title>
        <authorList>
            <person name="Huang S."/>
            <person name="Li R."/>
            <person name="Zhang Z."/>
            <person name="Li L."/>
            <person name="Gu X."/>
            <person name="Fan W."/>
            <person name="Lucas W.J."/>
            <person name="Wang X."/>
            <person name="Xie B."/>
            <person name="Ni P."/>
            <person name="Ren Y."/>
            <person name="Zhu H."/>
            <person name="Li J."/>
            <person name="Lin K."/>
            <person name="Jin W."/>
            <person name="Fei Z."/>
            <person name="Li G."/>
            <person name="Staub J."/>
            <person name="Kilian A."/>
            <person name="van der Vossen E.A."/>
            <person name="Wu Y."/>
            <person name="Guo J."/>
            <person name="He J."/>
            <person name="Jia Z."/>
            <person name="Ren Y."/>
            <person name="Tian G."/>
            <person name="Lu Y."/>
            <person name="Ruan J."/>
            <person name="Qian W."/>
            <person name="Wang M."/>
            <person name="Huang Q."/>
            <person name="Li B."/>
            <person name="Xuan Z."/>
            <person name="Cao J."/>
            <person name="Asan"/>
            <person name="Wu Z."/>
            <person name="Zhang J."/>
            <person name="Cai Q."/>
            <person name="Bai Y."/>
            <person name="Zhao B."/>
            <person name="Han Y."/>
            <person name="Li Y."/>
            <person name="Li X."/>
            <person name="Wang S."/>
            <person name="Shi Q."/>
            <person name="Liu S."/>
            <person name="Cho W.K."/>
            <person name="Kim J.Y."/>
            <person name="Xu Y."/>
            <person name="Heller-Uszynska K."/>
            <person name="Miao H."/>
            <person name="Cheng Z."/>
            <person name="Zhang S."/>
            <person name="Wu J."/>
            <person name="Yang Y."/>
            <person name="Kang H."/>
            <person name="Li M."/>
            <person name="Liang H."/>
            <person name="Ren X."/>
            <person name="Shi Z."/>
            <person name="Wen M."/>
            <person name="Jian M."/>
            <person name="Yang H."/>
            <person name="Zhang G."/>
            <person name="Yang Z."/>
            <person name="Chen R."/>
            <person name="Liu S."/>
            <person name="Li J."/>
            <person name="Ma L."/>
            <person name="Liu H."/>
            <person name="Zhou Y."/>
            <person name="Zhao J."/>
            <person name="Fang X."/>
            <person name="Li G."/>
            <person name="Fang L."/>
            <person name="Li Y."/>
            <person name="Liu D."/>
            <person name="Zheng H."/>
            <person name="Zhang Y."/>
            <person name="Qin N."/>
            <person name="Li Z."/>
            <person name="Yang G."/>
            <person name="Yang S."/>
            <person name="Bolund L."/>
            <person name="Kristiansen K."/>
            <person name="Zheng H."/>
            <person name="Li S."/>
            <person name="Zhang X."/>
            <person name="Yang H."/>
            <person name="Wang J."/>
            <person name="Sun R."/>
            <person name="Zhang B."/>
            <person name="Jiang S."/>
            <person name="Wang J."/>
            <person name="Du Y."/>
            <person name="Li S."/>
        </authorList>
    </citation>
    <scope>NUCLEOTIDE SEQUENCE [LARGE SCALE GENOMIC DNA]</scope>
    <source>
        <strain evidence="2">cv. 9930</strain>
    </source>
</reference>
<keyword evidence="2" id="KW-1185">Reference proteome</keyword>
<name>A0A0A0LH90_CUCSA</name>
<gene>
    <name evidence="1" type="ORF">Csa_2G058610</name>
</gene>
<dbReference type="EMBL" id="CM002923">
    <property type="protein sequence ID" value="KGN61128.1"/>
    <property type="molecule type" value="Genomic_DNA"/>
</dbReference>
<accession>A0A0A0LH90</accession>
<evidence type="ECO:0000313" key="2">
    <source>
        <dbReference type="Proteomes" id="UP000029981"/>
    </source>
</evidence>
<dbReference type="Proteomes" id="UP000029981">
    <property type="component" value="Chromosome 2"/>
</dbReference>